<evidence type="ECO:0000259" key="15">
    <source>
        <dbReference type="PROSITE" id="PS50262"/>
    </source>
</evidence>
<protein>
    <recommendedName>
        <fullName evidence="13">Probable G-protein coupled receptor 33</fullName>
    </recommendedName>
</protein>
<keyword evidence="3 14" id="KW-0812">Transmembrane</keyword>
<dbReference type="RefSeq" id="XP_020663141.2">
    <property type="nucleotide sequence ID" value="XM_020807482.2"/>
</dbReference>
<evidence type="ECO:0000313" key="17">
    <source>
        <dbReference type="RefSeq" id="XP_020663141.2"/>
    </source>
</evidence>
<keyword evidence="8 17" id="KW-0675">Receptor</keyword>
<keyword evidence="16" id="KW-1185">Reference proteome</keyword>
<dbReference type="GO" id="GO:0007204">
    <property type="term" value="P:positive regulation of cytosolic calcium ion concentration"/>
    <property type="evidence" value="ECO:0007669"/>
    <property type="project" value="TreeGrafter"/>
</dbReference>
<keyword evidence="6 14" id="KW-0472">Membrane</keyword>
<accession>A0A6J0UR18</accession>
<comment type="subcellular location">
    <subcellularLocation>
        <location evidence="1">Cell membrane</location>
        <topology evidence="1">Multi-pass membrane protein</topology>
    </subcellularLocation>
</comment>
<comment type="function">
    <text evidence="12">Orphan receptor; could be a chemoattractant receptor.</text>
</comment>
<organism evidence="16 17">
    <name type="scientific">Pogona vitticeps</name>
    <name type="common">central bearded dragon</name>
    <dbReference type="NCBI Taxonomy" id="103695"/>
    <lineage>
        <taxon>Eukaryota</taxon>
        <taxon>Metazoa</taxon>
        <taxon>Chordata</taxon>
        <taxon>Craniata</taxon>
        <taxon>Vertebrata</taxon>
        <taxon>Euteleostomi</taxon>
        <taxon>Lepidosauria</taxon>
        <taxon>Squamata</taxon>
        <taxon>Bifurcata</taxon>
        <taxon>Unidentata</taxon>
        <taxon>Episquamata</taxon>
        <taxon>Toxicofera</taxon>
        <taxon>Iguania</taxon>
        <taxon>Acrodonta</taxon>
        <taxon>Agamidae</taxon>
        <taxon>Amphibolurinae</taxon>
        <taxon>Pogona</taxon>
    </lineage>
</organism>
<dbReference type="InterPro" id="IPR000826">
    <property type="entry name" value="Formyl_rcpt-rel"/>
</dbReference>
<dbReference type="PRINTS" id="PR00237">
    <property type="entry name" value="GPCRRHODOPSN"/>
</dbReference>
<evidence type="ECO:0000256" key="3">
    <source>
        <dbReference type="ARBA" id="ARBA00022692"/>
    </source>
</evidence>
<keyword evidence="9" id="KW-0325">Glycoprotein</keyword>
<reference evidence="17" key="1">
    <citation type="submission" date="2025-08" db="UniProtKB">
        <authorList>
            <consortium name="RefSeq"/>
        </authorList>
    </citation>
    <scope>IDENTIFICATION</scope>
</reference>
<evidence type="ECO:0000256" key="2">
    <source>
        <dbReference type="ARBA" id="ARBA00022475"/>
    </source>
</evidence>
<dbReference type="PANTHER" id="PTHR24225:SF5">
    <property type="entry name" value="G-PROTEIN COUPLED RECEPTOR 33-RELATED"/>
    <property type="match status" value="1"/>
</dbReference>
<evidence type="ECO:0000256" key="13">
    <source>
        <dbReference type="ARBA" id="ARBA00039587"/>
    </source>
</evidence>
<dbReference type="GO" id="GO:0006954">
    <property type="term" value="P:inflammatory response"/>
    <property type="evidence" value="ECO:0007669"/>
    <property type="project" value="TreeGrafter"/>
</dbReference>
<evidence type="ECO:0000313" key="16">
    <source>
        <dbReference type="Proteomes" id="UP001652642"/>
    </source>
</evidence>
<feature type="transmembrane region" description="Helical" evidence="14">
    <location>
        <begin position="287"/>
        <end position="306"/>
    </location>
</feature>
<dbReference type="CTD" id="2856"/>
<dbReference type="GO" id="GO:0004930">
    <property type="term" value="F:G protein-coupled receptor activity"/>
    <property type="evidence" value="ECO:0007669"/>
    <property type="project" value="UniProtKB-KW"/>
</dbReference>
<dbReference type="PROSITE" id="PS50262">
    <property type="entry name" value="G_PROTEIN_RECEP_F1_2"/>
    <property type="match status" value="1"/>
</dbReference>
<dbReference type="InterPro" id="IPR017452">
    <property type="entry name" value="GPCR_Rhodpsn_7TM"/>
</dbReference>
<name>A0A6J0UR18_9SAUR</name>
<dbReference type="Pfam" id="PF00001">
    <property type="entry name" value="7tm_1"/>
    <property type="match status" value="1"/>
</dbReference>
<dbReference type="KEGG" id="pvt:110086526"/>
<comment type="similarity">
    <text evidence="11">Belongs to the chemokine-like receptor (CMKLR) family.</text>
</comment>
<dbReference type="InParanoid" id="A0A6J0UR18"/>
<feature type="transmembrane region" description="Helical" evidence="14">
    <location>
        <begin position="114"/>
        <end position="132"/>
    </location>
</feature>
<feature type="transmembrane region" description="Helical" evidence="14">
    <location>
        <begin position="250"/>
        <end position="267"/>
    </location>
</feature>
<evidence type="ECO:0000256" key="9">
    <source>
        <dbReference type="ARBA" id="ARBA00023180"/>
    </source>
</evidence>
<gene>
    <name evidence="17" type="primary">GPR33</name>
</gene>
<proteinExistence type="inferred from homology"/>
<feature type="transmembrane region" description="Helical" evidence="14">
    <location>
        <begin position="207"/>
        <end position="230"/>
    </location>
</feature>
<dbReference type="GO" id="GO:0005886">
    <property type="term" value="C:plasma membrane"/>
    <property type="evidence" value="ECO:0007669"/>
    <property type="project" value="UniProtKB-SubCell"/>
</dbReference>
<sequence>MDTSNMSILLENSSVRGMNVSTSHFPAAIKPLNLFIACFVSVSFLVGTTVNGLFLWVLGVKMKRTINTLWFLHLILIHLISSSYMPFFVAYILLGSHWAFGKALCKVLNFSSSLGMFTTVFLLTIVSLDRYLLTCHPIWSQHNRTISRAQKLITGTWLVSFALSAPYLFFRETQETTEGKIQCVNNYALSNNWEAVEMQAFRNHIHLVFFVVRVLLAFVIPLFIIAGCYYSIGWKMKKKKLTRTGKPFKVLTAAVASFFICWFPYHLSQASLVFQASEQMVKFLQLMSIIGVCLNFCFTPVLYLFVGEKFQQVFKTSVLALLQKGFADASIIPEGNINPSEEVHHCVS</sequence>
<keyword evidence="4 14" id="KW-1133">Transmembrane helix</keyword>
<dbReference type="GO" id="GO:0007200">
    <property type="term" value="P:phospholipase C-activating G protein-coupled receptor signaling pathway"/>
    <property type="evidence" value="ECO:0007669"/>
    <property type="project" value="TreeGrafter"/>
</dbReference>
<evidence type="ECO:0000256" key="7">
    <source>
        <dbReference type="ARBA" id="ARBA00023157"/>
    </source>
</evidence>
<evidence type="ECO:0000256" key="12">
    <source>
        <dbReference type="ARBA" id="ARBA00037161"/>
    </source>
</evidence>
<keyword evidence="5" id="KW-0297">G-protein coupled receptor</keyword>
<feature type="domain" description="G-protein coupled receptors family 1 profile" evidence="15">
    <location>
        <begin position="50"/>
        <end position="303"/>
    </location>
</feature>
<evidence type="ECO:0000256" key="5">
    <source>
        <dbReference type="ARBA" id="ARBA00023040"/>
    </source>
</evidence>
<evidence type="ECO:0000256" key="11">
    <source>
        <dbReference type="ARBA" id="ARBA00025736"/>
    </source>
</evidence>
<dbReference type="Gene3D" id="1.20.1070.10">
    <property type="entry name" value="Rhodopsin 7-helix transmembrane proteins"/>
    <property type="match status" value="1"/>
</dbReference>
<dbReference type="AlphaFoldDB" id="A0A6J0UR18"/>
<dbReference type="GO" id="GO:0004875">
    <property type="term" value="F:complement receptor activity"/>
    <property type="evidence" value="ECO:0007669"/>
    <property type="project" value="TreeGrafter"/>
</dbReference>
<evidence type="ECO:0000256" key="14">
    <source>
        <dbReference type="SAM" id="Phobius"/>
    </source>
</evidence>
<dbReference type="PRINTS" id="PR00526">
    <property type="entry name" value="FMETLEUPHER"/>
</dbReference>
<evidence type="ECO:0000256" key="6">
    <source>
        <dbReference type="ARBA" id="ARBA00023136"/>
    </source>
</evidence>
<evidence type="ECO:0000256" key="10">
    <source>
        <dbReference type="ARBA" id="ARBA00023224"/>
    </source>
</evidence>
<dbReference type="Proteomes" id="UP001652642">
    <property type="component" value="Chromosome 9"/>
</dbReference>
<keyword evidence="10" id="KW-0807">Transducer</keyword>
<dbReference type="PANTHER" id="PTHR24225">
    <property type="entry name" value="CHEMOTACTIC RECEPTOR"/>
    <property type="match status" value="1"/>
</dbReference>
<keyword evidence="7" id="KW-1015">Disulfide bond</keyword>
<dbReference type="InterPro" id="IPR000276">
    <property type="entry name" value="GPCR_Rhodpsn"/>
</dbReference>
<dbReference type="OrthoDB" id="6117944at2759"/>
<evidence type="ECO:0000256" key="8">
    <source>
        <dbReference type="ARBA" id="ARBA00023170"/>
    </source>
</evidence>
<dbReference type="SUPFAM" id="SSF81321">
    <property type="entry name" value="Family A G protein-coupled receptor-like"/>
    <property type="match status" value="1"/>
</dbReference>
<evidence type="ECO:0000256" key="4">
    <source>
        <dbReference type="ARBA" id="ARBA00022989"/>
    </source>
</evidence>
<evidence type="ECO:0000256" key="1">
    <source>
        <dbReference type="ARBA" id="ARBA00004651"/>
    </source>
</evidence>
<keyword evidence="2" id="KW-1003">Cell membrane</keyword>
<feature type="transmembrane region" description="Helical" evidence="14">
    <location>
        <begin position="70"/>
        <end position="94"/>
    </location>
</feature>
<dbReference type="GeneID" id="110086526"/>
<feature type="transmembrane region" description="Helical" evidence="14">
    <location>
        <begin position="34"/>
        <end position="58"/>
    </location>
</feature>
<feature type="transmembrane region" description="Helical" evidence="14">
    <location>
        <begin position="152"/>
        <end position="170"/>
    </location>
</feature>